<proteinExistence type="predicted"/>
<dbReference type="NCBIfam" id="NF008633">
    <property type="entry name" value="PRK11622.1"/>
    <property type="match status" value="1"/>
</dbReference>
<dbReference type="PIRSF" id="PIRSF029172">
    <property type="entry name" value="UCP029172_ABC_sbc_YnjB"/>
    <property type="match status" value="1"/>
</dbReference>
<dbReference type="PANTHER" id="PTHR42779">
    <property type="entry name" value="PROTEIN YNJB"/>
    <property type="match status" value="1"/>
</dbReference>
<sequence>MGMQMRKNFLVKCLVKGRFVWPFLVTVSFLFLFIQNSSAALGAWAQIEGEARGQTIYFNAWGGSEPINDYVSWASRRAQEKYGIEVKHVKVTDIAEVVGRLLVEKSAGRLDGGRVDLLWINGENFQQLKKSDLLYQVPRNLLPNAALVDWQKPTVQRDFTVPVDGYETPWGMAQLVFMYDTDVLAQPPHSMEELLVFAEAHPGRFTYPAPPSFYGTAFLKQLLLESISEPEALLAPVKKEDFSRVTAPLWHYLDRLHPLMWRKGNTFVTSSPALVSLLDNREIFIAYSFNPNEASRAIENGELPDSVRTYVHSSGSLANTHFLAVPRNSSNRAAALVFINMLLSPEAQAQKSDLAVWGDPTVLAMEKLNDRQKALFIGHSGPATLSAEELGRVYPEPHPSWTVMIEEEWQARYGHR</sequence>
<dbReference type="SUPFAM" id="SSF53850">
    <property type="entry name" value="Periplasmic binding protein-like II"/>
    <property type="match status" value="1"/>
</dbReference>
<organism evidence="1 2">
    <name type="scientific">Desulfotalea psychrophila (strain LSv54 / DSM 12343)</name>
    <dbReference type="NCBI Taxonomy" id="177439"/>
    <lineage>
        <taxon>Bacteria</taxon>
        <taxon>Pseudomonadati</taxon>
        <taxon>Thermodesulfobacteriota</taxon>
        <taxon>Desulfobulbia</taxon>
        <taxon>Desulfobulbales</taxon>
        <taxon>Desulfocapsaceae</taxon>
        <taxon>Desulfotalea</taxon>
    </lineage>
</organism>
<evidence type="ECO:0000313" key="2">
    <source>
        <dbReference type="Proteomes" id="UP000000602"/>
    </source>
</evidence>
<protein>
    <submittedName>
        <fullName evidence="1">Related to ABC transporter, periplasmic substrate-binding protein</fullName>
    </submittedName>
</protein>
<dbReference type="PANTHER" id="PTHR42779:SF1">
    <property type="entry name" value="PROTEIN YNJB"/>
    <property type="match status" value="1"/>
</dbReference>
<dbReference type="Pfam" id="PF13416">
    <property type="entry name" value="SBP_bac_8"/>
    <property type="match status" value="1"/>
</dbReference>
<dbReference type="InterPro" id="IPR006059">
    <property type="entry name" value="SBP"/>
</dbReference>
<dbReference type="Proteomes" id="UP000000602">
    <property type="component" value="Chromosome"/>
</dbReference>
<dbReference type="AlphaFoldDB" id="Q6ARH3"/>
<name>Q6ARH3_DESPS</name>
<dbReference type="KEGG" id="dps:DP0323"/>
<dbReference type="EMBL" id="CR522870">
    <property type="protein sequence ID" value="CAG35052.1"/>
    <property type="molecule type" value="Genomic_DNA"/>
</dbReference>
<keyword evidence="2" id="KW-1185">Reference proteome</keyword>
<dbReference type="HOGENOM" id="CLU_045122_0_0_7"/>
<dbReference type="Gene3D" id="3.40.190.10">
    <property type="entry name" value="Periplasmic binding protein-like II"/>
    <property type="match status" value="2"/>
</dbReference>
<gene>
    <name evidence="1" type="ordered locus">DP0323</name>
</gene>
<accession>Q6ARH3</accession>
<dbReference type="STRING" id="177439.DP0323"/>
<dbReference type="InterPro" id="IPR027020">
    <property type="entry name" value="YnjB"/>
</dbReference>
<dbReference type="eggNOG" id="COG4134">
    <property type="taxonomic scope" value="Bacteria"/>
</dbReference>
<reference evidence="2" key="1">
    <citation type="journal article" date="2004" name="Environ. Microbiol.">
        <title>The genome of Desulfotalea psychrophila, a sulfate-reducing bacterium from permanently cold Arctic sediments.</title>
        <authorList>
            <person name="Rabus R."/>
            <person name="Ruepp A."/>
            <person name="Frickey T."/>
            <person name="Rattei T."/>
            <person name="Fartmann B."/>
            <person name="Stark M."/>
            <person name="Bauer M."/>
            <person name="Zibat A."/>
            <person name="Lombardot T."/>
            <person name="Becker I."/>
            <person name="Amann J."/>
            <person name="Gellner K."/>
            <person name="Teeling H."/>
            <person name="Leuschner W.D."/>
            <person name="Gloeckner F.-O."/>
            <person name="Lupas A.N."/>
            <person name="Amann R."/>
            <person name="Klenk H.-P."/>
        </authorList>
    </citation>
    <scope>NUCLEOTIDE SEQUENCE [LARGE SCALE GENOMIC DNA]</scope>
    <source>
        <strain evidence="2">DSM 12343 / LSv54</strain>
    </source>
</reference>
<evidence type="ECO:0000313" key="1">
    <source>
        <dbReference type="EMBL" id="CAG35052.1"/>
    </source>
</evidence>